<accession>A0ABS2E5C7</accession>
<keyword evidence="2" id="KW-1185">Reference proteome</keyword>
<proteinExistence type="predicted"/>
<dbReference type="EMBL" id="JACLYY010000001">
    <property type="protein sequence ID" value="MBM6736824.1"/>
    <property type="molecule type" value="Genomic_DNA"/>
</dbReference>
<dbReference type="RefSeq" id="WP_138303311.1">
    <property type="nucleotide sequence ID" value="NZ_JACLYY010000001.1"/>
</dbReference>
<comment type="caution">
    <text evidence="1">The sequence shown here is derived from an EMBL/GenBank/DDBJ whole genome shotgun (WGS) entry which is preliminary data.</text>
</comment>
<name>A0ABS2E5C7_9FIRM</name>
<evidence type="ECO:0008006" key="3">
    <source>
        <dbReference type="Google" id="ProtNLM"/>
    </source>
</evidence>
<gene>
    <name evidence="1" type="ORF">H7U36_01690</name>
</gene>
<protein>
    <recommendedName>
        <fullName evidence="3">DUF5640 domain-containing protein</fullName>
    </recommendedName>
</protein>
<evidence type="ECO:0000313" key="2">
    <source>
        <dbReference type="Proteomes" id="UP000716906"/>
    </source>
</evidence>
<dbReference type="Proteomes" id="UP000716906">
    <property type="component" value="Unassembled WGS sequence"/>
</dbReference>
<organism evidence="1 2">
    <name type="scientific">Faecalicatena fissicatena</name>
    <dbReference type="NCBI Taxonomy" id="290055"/>
    <lineage>
        <taxon>Bacteria</taxon>
        <taxon>Bacillati</taxon>
        <taxon>Bacillota</taxon>
        <taxon>Clostridia</taxon>
        <taxon>Lachnospirales</taxon>
        <taxon>Lachnospiraceae</taxon>
        <taxon>Faecalicatena</taxon>
    </lineage>
</organism>
<sequence length="123" mass="14505">MKAKKKRLLCLLAVVILLFLLIFWLNPTVFARDGLLTRLPVDDYLVQWDAGSTRRHDADIDTLWLFCISSGDVSVQREEMYEGYDVEVEQVLPFLYRWKRTFNDTVFRVTVGDRKYYFTIVSA</sequence>
<reference evidence="1 2" key="1">
    <citation type="journal article" date="2021" name="Sci. Rep.">
        <title>The distribution of antibiotic resistance genes in chicken gut microbiota commensals.</title>
        <authorList>
            <person name="Juricova H."/>
            <person name="Matiasovicova J."/>
            <person name="Kubasova T."/>
            <person name="Cejkova D."/>
            <person name="Rychlik I."/>
        </authorList>
    </citation>
    <scope>NUCLEOTIDE SEQUENCE [LARGE SCALE GENOMIC DNA]</scope>
    <source>
        <strain evidence="1 2">An773</strain>
    </source>
</reference>
<evidence type="ECO:0000313" key="1">
    <source>
        <dbReference type="EMBL" id="MBM6736824.1"/>
    </source>
</evidence>